<dbReference type="InterPro" id="IPR036374">
    <property type="entry name" value="OxRdtase_Mopterin-bd_sf"/>
</dbReference>
<dbReference type="GO" id="GO:0016020">
    <property type="term" value="C:membrane"/>
    <property type="evidence" value="ECO:0007669"/>
    <property type="project" value="InterPro"/>
</dbReference>
<feature type="transmembrane region" description="Helical" evidence="2">
    <location>
        <begin position="180"/>
        <end position="197"/>
    </location>
</feature>
<gene>
    <name evidence="4" type="ORF">H0266_17395</name>
</gene>
<dbReference type="EMBL" id="JACEFG010000004">
    <property type="protein sequence ID" value="MBA2176666.1"/>
    <property type="molecule type" value="Genomic_DNA"/>
</dbReference>
<evidence type="ECO:0000259" key="3">
    <source>
        <dbReference type="Pfam" id="PF00174"/>
    </source>
</evidence>
<comment type="caution">
    <text evidence="4">The sequence shown here is derived from an EMBL/GenBank/DDBJ whole genome shotgun (WGS) entry which is preliminary data.</text>
</comment>
<dbReference type="PANTHER" id="PTHR43032">
    <property type="entry name" value="PROTEIN-METHIONINE-SULFOXIDE REDUCTASE"/>
    <property type="match status" value="1"/>
</dbReference>
<keyword evidence="2" id="KW-0812">Transmembrane</keyword>
<feature type="region of interest" description="Disordered" evidence="1">
    <location>
        <begin position="212"/>
        <end position="236"/>
    </location>
</feature>
<dbReference type="Pfam" id="PF00174">
    <property type="entry name" value="Oxidored_molyb"/>
    <property type="match status" value="1"/>
</dbReference>
<dbReference type="GO" id="GO:0022904">
    <property type="term" value="P:respiratory electron transport chain"/>
    <property type="evidence" value="ECO:0007669"/>
    <property type="project" value="InterPro"/>
</dbReference>
<feature type="transmembrane region" description="Helical" evidence="2">
    <location>
        <begin position="89"/>
        <end position="109"/>
    </location>
</feature>
<evidence type="ECO:0000256" key="2">
    <source>
        <dbReference type="SAM" id="Phobius"/>
    </source>
</evidence>
<evidence type="ECO:0000256" key="1">
    <source>
        <dbReference type="SAM" id="MobiDB-lite"/>
    </source>
</evidence>
<keyword evidence="2" id="KW-1133">Transmembrane helix</keyword>
<evidence type="ECO:0000313" key="4">
    <source>
        <dbReference type="EMBL" id="MBA2176666.1"/>
    </source>
</evidence>
<dbReference type="InterPro" id="IPR016174">
    <property type="entry name" value="Di-haem_cyt_TM"/>
</dbReference>
<organism evidence="4 5">
    <name type="scientific">Halobacillus locisalis</name>
    <dbReference type="NCBI Taxonomy" id="220753"/>
    <lineage>
        <taxon>Bacteria</taxon>
        <taxon>Bacillati</taxon>
        <taxon>Bacillota</taxon>
        <taxon>Bacilli</taxon>
        <taxon>Bacillales</taxon>
        <taxon>Bacillaceae</taxon>
        <taxon>Halobacillus</taxon>
    </lineage>
</organism>
<keyword evidence="2" id="KW-0472">Membrane</keyword>
<dbReference type="PANTHER" id="PTHR43032:SF4">
    <property type="entry name" value="OXIDOREDUCTASE MOLYBDOPTERIN-BINDING DOMAIN-CONTAINING PROTEIN"/>
    <property type="match status" value="1"/>
</dbReference>
<feature type="transmembrane region" description="Helical" evidence="2">
    <location>
        <begin position="115"/>
        <end position="137"/>
    </location>
</feature>
<dbReference type="Proteomes" id="UP000571017">
    <property type="component" value="Unassembled WGS sequence"/>
</dbReference>
<accession>A0A838CYW4</accession>
<dbReference type="SUPFAM" id="SSF81342">
    <property type="entry name" value="Transmembrane di-heme cytochromes"/>
    <property type="match status" value="1"/>
</dbReference>
<dbReference type="SUPFAM" id="SSF56524">
    <property type="entry name" value="Oxidoreductase molybdopterin-binding domain"/>
    <property type="match status" value="1"/>
</dbReference>
<protein>
    <submittedName>
        <fullName evidence="4">Molybdopterin-dependent oxidoreductase</fullName>
    </submittedName>
</protein>
<proteinExistence type="predicted"/>
<dbReference type="InterPro" id="IPR000572">
    <property type="entry name" value="OxRdtase_Mopterin-bd_dom"/>
</dbReference>
<evidence type="ECO:0000313" key="5">
    <source>
        <dbReference type="Proteomes" id="UP000571017"/>
    </source>
</evidence>
<feature type="domain" description="Oxidoreductase molybdopterin-binding" evidence="3">
    <location>
        <begin position="248"/>
        <end position="394"/>
    </location>
</feature>
<keyword evidence="5" id="KW-1185">Reference proteome</keyword>
<dbReference type="AlphaFoldDB" id="A0A838CYW4"/>
<name>A0A838CYW4_9BACI</name>
<feature type="transmembrane region" description="Helical" evidence="2">
    <location>
        <begin position="53"/>
        <end position="68"/>
    </location>
</feature>
<dbReference type="Gene3D" id="3.90.420.10">
    <property type="entry name" value="Oxidoreductase, molybdopterin-binding domain"/>
    <property type="match status" value="1"/>
</dbReference>
<sequence length="407" mass="47047">MFYKKQKKFGQSLKQLHHWNALLCTFLALTGLILVSSEFRQWLPQVRIWVKDSHIWMGFISILPLVFYRPKMIKHLRTLRKRKNNRMNLYVVLSILIALLISGLILTFQRNFGPGISAFALIVHDMMTWIGVPYLIYHSITRSGWFKAIEKRRAEEKQNKRMVIEEGNPIMNRRTLLRRGTGVGIVLVFTPFIYQWLKPYLSIPSPSEPSSGLPLTEAFSPMPTPAPKSKPPIGGGRNGEFRYYTVTPMPTINDDNFSFTIDGLVDNSASWNWEEFVNLSREVQVSNFYCVTGWSVYDVTWEGIKLKDLLDQAVIHSNATHVKFYSQDGVYTDSLTIDQAMQEDVMVAMLIDGQLIPNRNGGPVRLIVPKMYAYKSVKWLNRIELIDEEHIGYWEQRGYSTDAWVNL</sequence>
<reference evidence="4 5" key="1">
    <citation type="journal article" date="2004" name="Extremophiles">
        <title>Halobacillus locisalis sp. nov., a halophilic bacterium isolated from a marine solar saltern of the Yellow Sea in Korea.</title>
        <authorList>
            <person name="Yoon J.H."/>
            <person name="Kang K.H."/>
            <person name="Oh T.K."/>
            <person name="Park Y.H."/>
        </authorList>
    </citation>
    <scope>NUCLEOTIDE SEQUENCE [LARGE SCALE GENOMIC DNA]</scope>
    <source>
        <strain evidence="4 5">KCTC 3788</strain>
    </source>
</reference>